<accession>A0AAU7PF53</accession>
<name>A0AAU7PF53_9VIRU</name>
<evidence type="ECO:0008006" key="2">
    <source>
        <dbReference type="Google" id="ProtNLM"/>
    </source>
</evidence>
<evidence type="ECO:0000313" key="1">
    <source>
        <dbReference type="EMBL" id="XBS45824.1"/>
    </source>
</evidence>
<dbReference type="EMBL" id="MW574435">
    <property type="protein sequence ID" value="XBS45824.1"/>
    <property type="molecule type" value="Genomic_RNA"/>
</dbReference>
<reference evidence="1" key="1">
    <citation type="submission" date="2021-02" db="EMBL/GenBank/DDBJ databases">
        <authorList>
            <person name="Urzo M.L.R."/>
            <person name="Kondo H."/>
            <person name="Guinto T.D."/>
            <person name="Cope A.E."/>
            <person name="Budot B.O."/>
            <person name="Suzuki N."/>
        </authorList>
    </citation>
    <scope>NUCLEOTIDE SEQUENCE</scope>
    <source>
        <strain evidence="1">Tar-Rs-5</strain>
    </source>
</reference>
<proteinExistence type="predicted"/>
<sequence>MIAISVVGLRCFLVGTQPRCLYTASVNCLRFVATDAWICGTVSRLHSFIHILCGITHVRLFFRLTSRPISFKISHCSYCIYICSCDPYLSDMSSNNNCGHCGTSHAGGKNSCTRNGVGRHANGGGNARFCAGCRNELARRTSLTAVPVSTPVVSAVRANGSGANQYGVPREITHAFTVASSAFEYVTFNRSLPAVAEEYGRFATITMDRVETRFFVIAAGTNNPAGTVWSRFMNSGVQAPTANRLITMNGVVGTNIPSSNPVGAGENFTETFGRASRDLSASLRSPPVPALTLAVQNDSNVSIRVLVTLHVRCLSPQDPNAVPAAGAYSPSFADASVHPGWIIVRDAVNPRFATIRLVQGRRFAYVADSGVNVLCYADGAAPTIAGALSFDGQRILDSAFPGLLAWVASIPTAGTRTSGTTGRVLIFIGE</sequence>
<organism evidence="1">
    <name type="scientific">Rhizoctonia solani beny-like virus 2</name>
    <dbReference type="NCBI Taxonomy" id="2818417"/>
    <lineage>
        <taxon>Viruses</taxon>
        <taxon>Riboviria</taxon>
        <taxon>Orthornavirae</taxon>
        <taxon>Kitrinoviricota</taxon>
        <taxon>Alsuviricetes</taxon>
        <taxon>Hepelivirales</taxon>
        <taxon>Benyviridae</taxon>
    </lineage>
</organism>
<protein>
    <recommendedName>
        <fullName evidence="2">Capsid protein</fullName>
    </recommendedName>
</protein>